<dbReference type="RefSeq" id="WP_139016575.1">
    <property type="nucleotide sequence ID" value="NZ_LKAJ02000001.1"/>
</dbReference>
<proteinExistence type="predicted"/>
<protein>
    <submittedName>
        <fullName evidence="1">Uncharacterized protein</fullName>
    </submittedName>
</protein>
<sequence length="894" mass="102436">MKKSNSESLQMVYDILKAKCKTLSLPENILRRNFKKGEITLSKENYEAFAELSKQRQAEQSKIYRVALTKDEHKNVYFYNSDDPVNKTRSFNALAALLDIKVKFHNRNKRTEISVSDYTRWITNPIISASLNVTTQTTSTSMNVDDHGFLFVKDQNCHVKTYASKKTFRYMFSNLIKKCKKLSLPSDLFEKCEDANQIKISAANYKIYIGVLSVMRAKKYHAYGQALTKDKKNGVYYYDGKTLLESFVNLAKLLAIDVKFEQRRKRIEMSIEHYERWIANPTIRESLLTNNKKKRVVKRTGKTQTIQSTKGGVSVKYLEDALSVPWKIDSETSKTSQESVLPKSHIIPFVSFQEVLLETDNKRRFSGHVKFDTQGIKGSIKLYSSQKGNAEIVFSKNVIFVRAGRKEAAWLPKITDKDQTTIIVMVSQKEFEEMQFTLGRSFICKLPAHIKLCIIESCEVAKQPESQPPSYLRSCNIKRVMAYALAHHYELKDFILMDDNTRQIQMAETVVPDGSVDALFQLFRAYKERGAVCATLGSYAPYKNIARPLEAAQIEDLQQHLGTKITFVDFDAIKNELQTQNKELQDILSPFSLLWGEDYFSMLAIIQLMQLQGQEGIAGVIPYSVAWHERHQAAQNKAKGNTDFQLANAWLKLEDKVLENISDHQKLVVARIKELVTDAIKKQKIKEQQYLAQLEITNDEPMIPEQGESLEEAAIALELSVVEWGKVHGARNAARGYPLDVDKLTKKISQQFSSQYAEQYINGFKTGHEAVWSSLSEKKRAYYRGEYEGFLAARQGFKTDKCRIPSLYQAHESIFLKGFNNGNMLQWKSMQETDNLPKIKAIAGEMGIKRANTGYDINEQKLAEIAKNFGDNAEYFMEQYRAEFNLERSLMPID</sequence>
<dbReference type="EMBL" id="LKAJ02000001">
    <property type="protein sequence ID" value="MCS5710341.1"/>
    <property type="molecule type" value="Genomic_DNA"/>
</dbReference>
<organism evidence="1 2">
    <name type="scientific">Candidatus Berkiella aquae</name>
    <dbReference type="NCBI Taxonomy" id="295108"/>
    <lineage>
        <taxon>Bacteria</taxon>
        <taxon>Pseudomonadati</taxon>
        <taxon>Pseudomonadota</taxon>
        <taxon>Gammaproteobacteria</taxon>
        <taxon>Candidatus Berkiellales</taxon>
        <taxon>Candidatus Berkiellaceae</taxon>
        <taxon>Candidatus Berkiella</taxon>
    </lineage>
</organism>
<reference evidence="1" key="1">
    <citation type="journal article" date="2016" name="Genome Announc.">
        <title>Draft Genome Sequences of Two Novel Amoeba-Resistant Intranuclear Bacteria, 'Candidatus Berkiella cookevillensis' and 'Candidatus Berkiella aquae'.</title>
        <authorList>
            <person name="Mehari Y.T."/>
            <person name="Arivett B.A."/>
            <person name="Farone A.L."/>
            <person name="Gunderson J.H."/>
            <person name="Farone M.B."/>
        </authorList>
    </citation>
    <scope>NUCLEOTIDE SEQUENCE</scope>
    <source>
        <strain evidence="1">HT99</strain>
    </source>
</reference>
<accession>A0AAE3L6L2</accession>
<comment type="caution">
    <text evidence="1">The sequence shown here is derived from an EMBL/GenBank/DDBJ whole genome shotgun (WGS) entry which is preliminary data.</text>
</comment>
<keyword evidence="2" id="KW-1185">Reference proteome</keyword>
<dbReference type="AlphaFoldDB" id="A0AAE3L6L2"/>
<evidence type="ECO:0000313" key="2">
    <source>
        <dbReference type="Proteomes" id="UP000051497"/>
    </source>
</evidence>
<gene>
    <name evidence="1" type="ORF">HT99x_002785</name>
</gene>
<dbReference type="Proteomes" id="UP000051497">
    <property type="component" value="Unassembled WGS sequence"/>
</dbReference>
<evidence type="ECO:0000313" key="1">
    <source>
        <dbReference type="EMBL" id="MCS5710341.1"/>
    </source>
</evidence>
<reference evidence="1" key="2">
    <citation type="submission" date="2021-06" db="EMBL/GenBank/DDBJ databases">
        <title>Genomic Description and Analysis of Intracellular Bacteria, Candidatus Berkiella cookevillensis and Candidatus Berkiella aquae.</title>
        <authorList>
            <person name="Kidane D.T."/>
            <person name="Mehari Y.T."/>
            <person name="Rice F.C."/>
            <person name="Arivett B.A."/>
            <person name="Farone A.L."/>
            <person name="Berk S.G."/>
            <person name="Farone M.B."/>
        </authorList>
    </citation>
    <scope>NUCLEOTIDE SEQUENCE</scope>
    <source>
        <strain evidence="1">HT99</strain>
    </source>
</reference>
<name>A0AAE3L6L2_9GAMM</name>